<dbReference type="Gene3D" id="3.90.10.10">
    <property type="entry name" value="Cytochrome C3"/>
    <property type="match status" value="2"/>
</dbReference>
<dbReference type="Gene3D" id="1.10.1130.10">
    <property type="entry name" value="Flavocytochrome C3, Chain A"/>
    <property type="match status" value="1"/>
</dbReference>
<evidence type="ECO:0000259" key="2">
    <source>
        <dbReference type="Pfam" id="PF09699"/>
    </source>
</evidence>
<feature type="signal peptide" evidence="1">
    <location>
        <begin position="1"/>
        <end position="26"/>
    </location>
</feature>
<proteinExistence type="predicted"/>
<dbReference type="PANTHER" id="PTHR39425">
    <property type="entry name" value="LIPOPROTEIN CYTOCHROME C"/>
    <property type="match status" value="1"/>
</dbReference>
<dbReference type="Gene3D" id="1.10.720.180">
    <property type="match status" value="1"/>
</dbReference>
<feature type="domain" description="Doubled CXXCH motif" evidence="2">
    <location>
        <begin position="251"/>
        <end position="285"/>
    </location>
</feature>
<evidence type="ECO:0000313" key="4">
    <source>
        <dbReference type="Proteomes" id="UP000184171"/>
    </source>
</evidence>
<feature type="domain" description="Doubled CXXCH motif" evidence="2">
    <location>
        <begin position="99"/>
        <end position="141"/>
    </location>
</feature>
<dbReference type="EMBL" id="FQZT01000002">
    <property type="protein sequence ID" value="SHI77191.1"/>
    <property type="molecule type" value="Genomic_DNA"/>
</dbReference>
<feature type="chain" id="PRO_5013314113" evidence="1">
    <location>
        <begin position="27"/>
        <end position="451"/>
    </location>
</feature>
<dbReference type="SUPFAM" id="SSF48695">
    <property type="entry name" value="Multiheme cytochromes"/>
    <property type="match status" value="1"/>
</dbReference>
<keyword evidence="4" id="KW-1185">Reference proteome</keyword>
<dbReference type="InterPro" id="IPR036280">
    <property type="entry name" value="Multihaem_cyt_sf"/>
</dbReference>
<feature type="domain" description="Doubled CXXCH motif" evidence="2">
    <location>
        <begin position="48"/>
        <end position="91"/>
    </location>
</feature>
<organism evidence="3 4">
    <name type="scientific">Malonomonas rubra DSM 5091</name>
    <dbReference type="NCBI Taxonomy" id="1122189"/>
    <lineage>
        <taxon>Bacteria</taxon>
        <taxon>Pseudomonadati</taxon>
        <taxon>Thermodesulfobacteriota</taxon>
        <taxon>Desulfuromonadia</taxon>
        <taxon>Desulfuromonadales</taxon>
        <taxon>Geopsychrobacteraceae</taxon>
        <taxon>Malonomonas</taxon>
    </lineage>
</organism>
<dbReference type="STRING" id="1122189.SAMN02745165_00820"/>
<dbReference type="Pfam" id="PF09699">
    <property type="entry name" value="Paired_CXXCH_1"/>
    <property type="match status" value="6"/>
</dbReference>
<gene>
    <name evidence="3" type="ORF">SAMN02745165_00820</name>
</gene>
<feature type="domain" description="Doubled CXXCH motif" evidence="2">
    <location>
        <begin position="197"/>
        <end position="234"/>
    </location>
</feature>
<sequence length="451" mass="49821">MMSFHSKVLCKSLLLGLLVVTSAASAASAQTCSTADCHAEYIGLANSHSPVAEGECESCHQQVQEQHPAAEGQSFELVAEGAKLCYQCHDSYGRQLFVHSPVKEGECTSCHNPHGGEKGKFLLNADHDLMEVCTQCHDAAAFSGEFVHGPAASGACVECHDPHQANQAKLLKQPLQKNCTRCHADMAEGLANAQHVHSAVRESECTSCHDPHSAPAIGLLQKDLESLCLECHKRVSRNATKAKVKHAALYRDEKCGACHTTHFSEFPALLKSSERDTCLDCHGQDDFSKSKPLKNIAKEIKDKPILHGPLRDGKCSNCHDPHGSDYFRLLRGNYPQGFYQPYTKDSYDFCLECHDKNMLRFPDTSIYTSFRNGKQNLHYVHVTNKYKGRTCRACHEAHASDAEKLMSGEGAEFGSWRVPTRFSKTETGGSCSPGCHRTYEYDREVPVEYAE</sequence>
<dbReference type="AlphaFoldDB" id="A0A1M6DVD8"/>
<dbReference type="InterPro" id="IPR010177">
    <property type="entry name" value="Paired_CXXCH_1"/>
</dbReference>
<feature type="domain" description="Doubled CXXCH motif" evidence="2">
    <location>
        <begin position="307"/>
        <end position="358"/>
    </location>
</feature>
<reference evidence="3 4" key="1">
    <citation type="submission" date="2016-11" db="EMBL/GenBank/DDBJ databases">
        <authorList>
            <person name="Jaros S."/>
            <person name="Januszkiewicz K."/>
            <person name="Wedrychowicz H."/>
        </authorList>
    </citation>
    <scope>NUCLEOTIDE SEQUENCE [LARGE SCALE GENOMIC DNA]</scope>
    <source>
        <strain evidence="3 4">DSM 5091</strain>
    </source>
</reference>
<evidence type="ECO:0000256" key="1">
    <source>
        <dbReference type="SAM" id="SignalP"/>
    </source>
</evidence>
<dbReference type="PANTHER" id="PTHR39425:SF1">
    <property type="entry name" value="CYTOCHROME C7-LIKE DOMAIN-CONTAINING PROTEIN"/>
    <property type="match status" value="1"/>
</dbReference>
<feature type="domain" description="Doubled CXXCH motif" evidence="2">
    <location>
        <begin position="148"/>
        <end position="187"/>
    </location>
</feature>
<keyword evidence="1" id="KW-0732">Signal</keyword>
<dbReference type="Proteomes" id="UP000184171">
    <property type="component" value="Unassembled WGS sequence"/>
</dbReference>
<dbReference type="NCBIfam" id="TIGR01905">
    <property type="entry name" value="paired_CXXCH_1"/>
    <property type="match status" value="6"/>
</dbReference>
<accession>A0A1M6DVD8</accession>
<evidence type="ECO:0000313" key="3">
    <source>
        <dbReference type="EMBL" id="SHI77191.1"/>
    </source>
</evidence>
<protein>
    <submittedName>
        <fullName evidence="3">Doubled CXXCH domain-containing protein</fullName>
    </submittedName>
</protein>
<name>A0A1M6DVD8_MALRU</name>